<proteinExistence type="predicted"/>
<reference evidence="2 3" key="1">
    <citation type="submission" date="2018-06" db="EMBL/GenBank/DDBJ databases">
        <title>Genome analysis of cellulolytic fungus Trichoderma lentiforme CFAM-422.</title>
        <authorList>
            <person name="Steindorff A.S."/>
            <person name="Formighieri E.F."/>
            <person name="Midorikawa G.E.O."/>
            <person name="Tamietti M.S."/>
            <person name="Ramos E.Z."/>
            <person name="Silva A.S."/>
            <person name="Bon E.P.S."/>
            <person name="Mendes T.D."/>
            <person name="Damaso M.C.T."/>
            <person name="Favaro L.C.L."/>
        </authorList>
    </citation>
    <scope>NUCLEOTIDE SEQUENCE [LARGE SCALE GENOMIC DNA]</scope>
    <source>
        <strain evidence="2 3">CFAM-422</strain>
    </source>
</reference>
<dbReference type="Proteomes" id="UP000801864">
    <property type="component" value="Unassembled WGS sequence"/>
</dbReference>
<comment type="caution">
    <text evidence="2">The sequence shown here is derived from an EMBL/GenBank/DDBJ whole genome shotgun (WGS) entry which is preliminary data.</text>
</comment>
<evidence type="ECO:0000313" key="3">
    <source>
        <dbReference type="Proteomes" id="UP000801864"/>
    </source>
</evidence>
<evidence type="ECO:0000256" key="1">
    <source>
        <dbReference type="SAM" id="MobiDB-lite"/>
    </source>
</evidence>
<dbReference type="AlphaFoldDB" id="A0A9P5CDC1"/>
<feature type="compositionally biased region" description="Basic residues" evidence="1">
    <location>
        <begin position="36"/>
        <end position="52"/>
    </location>
</feature>
<sequence>MLFSHLCPLFVLTLPRNVKIILLLRNQPVPPGQQRHPPHHHGISPRDPQRRRALPRRVPHVALPDDQIWRSADAPRNKLDVAVRLEQVGVKRPNLHLVQPH</sequence>
<dbReference type="EMBL" id="QLNT01000013">
    <property type="protein sequence ID" value="KAF3068705.1"/>
    <property type="molecule type" value="Genomic_DNA"/>
</dbReference>
<evidence type="ECO:0000313" key="2">
    <source>
        <dbReference type="EMBL" id="KAF3068705.1"/>
    </source>
</evidence>
<protein>
    <submittedName>
        <fullName evidence="2">Uncharacterized protein</fullName>
    </submittedName>
</protein>
<feature type="region of interest" description="Disordered" evidence="1">
    <location>
        <begin position="28"/>
        <end position="52"/>
    </location>
</feature>
<name>A0A9P5CDC1_9HYPO</name>
<organism evidence="2 3">
    <name type="scientific">Trichoderma lentiforme</name>
    <dbReference type="NCBI Taxonomy" id="1567552"/>
    <lineage>
        <taxon>Eukaryota</taxon>
        <taxon>Fungi</taxon>
        <taxon>Dikarya</taxon>
        <taxon>Ascomycota</taxon>
        <taxon>Pezizomycotina</taxon>
        <taxon>Sordariomycetes</taxon>
        <taxon>Hypocreomycetidae</taxon>
        <taxon>Hypocreales</taxon>
        <taxon>Hypocreaceae</taxon>
        <taxon>Trichoderma</taxon>
    </lineage>
</organism>
<gene>
    <name evidence="2" type="ORF">CFAM422_007747</name>
</gene>
<keyword evidence="3" id="KW-1185">Reference proteome</keyword>
<accession>A0A9P5CDC1</accession>